<reference evidence="2" key="1">
    <citation type="submission" date="2016-12" db="EMBL/GenBank/DDBJ databases">
        <title>The genomes of Aspergillus section Nigri reveals drivers in fungal speciation.</title>
        <authorList>
            <consortium name="DOE Joint Genome Institute"/>
            <person name="Vesth T.C."/>
            <person name="Nybo J."/>
            <person name="Theobald S."/>
            <person name="Brandl J."/>
            <person name="Frisvad J.C."/>
            <person name="Nielsen K.F."/>
            <person name="Lyhne E.K."/>
            <person name="Kogle M.E."/>
            <person name="Kuo A."/>
            <person name="Riley R."/>
            <person name="Clum A."/>
            <person name="Nolan M."/>
            <person name="Lipzen A."/>
            <person name="Salamov A."/>
            <person name="Henrissat B."/>
            <person name="Wiebenga A."/>
            <person name="De vries R.P."/>
            <person name="Grigoriev I.V."/>
            <person name="Mortensen U.H."/>
            <person name="Andersen M.R."/>
            <person name="Baker S.E."/>
        </authorList>
    </citation>
    <scope>NUCLEOTIDE SEQUENCE</scope>
    <source>
        <strain evidence="2">CBS 122712</strain>
    </source>
</reference>
<accession>A0A317V0P6</accession>
<sequence>MRTNNGGSGESPLFGSFDSGGSRREGTVQNTAHGGVAPRHHHVSWEHALHDELYPVLSCLTSTRGELLQPPGPGGDVRLTVHPEEPAILSPKAKRGQNSYRGSAVQLMSLKGPRGGANTEGKKYFLFIYFIPKGTIAGAVETIQSSTAVRSFIGGGFRTPASERKAVVHEQTID</sequence>
<protein>
    <submittedName>
        <fullName evidence="2">Uncharacterized protein</fullName>
    </submittedName>
</protein>
<evidence type="ECO:0000256" key="1">
    <source>
        <dbReference type="SAM" id="MobiDB-lite"/>
    </source>
</evidence>
<dbReference type="OrthoDB" id="10491327at2759"/>
<gene>
    <name evidence="2" type="ORF">BO83DRAFT_401688</name>
</gene>
<comment type="caution">
    <text evidence="2">The sequence shown here is derived from an EMBL/GenBank/DDBJ whole genome shotgun (WGS) entry which is preliminary data.</text>
</comment>
<dbReference type="RefSeq" id="XP_025384624.1">
    <property type="nucleotide sequence ID" value="XM_025533476.1"/>
</dbReference>
<dbReference type="AlphaFoldDB" id="A0A317V0P6"/>
<dbReference type="Proteomes" id="UP000246171">
    <property type="component" value="Unassembled WGS sequence"/>
</dbReference>
<dbReference type="EMBL" id="MSFU01000026">
    <property type="protein sequence ID" value="PWY65750.1"/>
    <property type="molecule type" value="Genomic_DNA"/>
</dbReference>
<name>A0A317V0P6_ASPEC</name>
<dbReference type="GeneID" id="37055438"/>
<dbReference type="VEuPathDB" id="FungiDB:BO83DRAFT_401688"/>
<proteinExistence type="predicted"/>
<feature type="region of interest" description="Disordered" evidence="1">
    <location>
        <begin position="1"/>
        <end position="38"/>
    </location>
</feature>
<evidence type="ECO:0000313" key="3">
    <source>
        <dbReference type="Proteomes" id="UP000246171"/>
    </source>
</evidence>
<evidence type="ECO:0000313" key="2">
    <source>
        <dbReference type="EMBL" id="PWY65750.1"/>
    </source>
</evidence>
<organism evidence="2 3">
    <name type="scientific">Aspergillus eucalypticola (strain CBS 122712 / IBT 29274)</name>
    <dbReference type="NCBI Taxonomy" id="1448314"/>
    <lineage>
        <taxon>Eukaryota</taxon>
        <taxon>Fungi</taxon>
        <taxon>Dikarya</taxon>
        <taxon>Ascomycota</taxon>
        <taxon>Pezizomycotina</taxon>
        <taxon>Eurotiomycetes</taxon>
        <taxon>Eurotiomycetidae</taxon>
        <taxon>Eurotiales</taxon>
        <taxon>Aspergillaceae</taxon>
        <taxon>Aspergillus</taxon>
        <taxon>Aspergillus subgen. Circumdati</taxon>
    </lineage>
</organism>
<keyword evidence="3" id="KW-1185">Reference proteome</keyword>